<evidence type="ECO:0000256" key="1">
    <source>
        <dbReference type="SAM" id="MobiDB-lite"/>
    </source>
</evidence>
<evidence type="ECO:0000313" key="2">
    <source>
        <dbReference type="EMBL" id="KAF1957241.1"/>
    </source>
</evidence>
<dbReference type="EMBL" id="ML976989">
    <property type="protein sequence ID" value="KAF1957241.1"/>
    <property type="molecule type" value="Genomic_DNA"/>
</dbReference>
<feature type="compositionally biased region" description="Basic and acidic residues" evidence="1">
    <location>
        <begin position="201"/>
        <end position="212"/>
    </location>
</feature>
<dbReference type="OrthoDB" id="10551409at2759"/>
<feature type="region of interest" description="Disordered" evidence="1">
    <location>
        <begin position="138"/>
        <end position="212"/>
    </location>
</feature>
<sequence length="212" mass="24358">MASASDEPLNATLPPLRRTRTSTLSISMLSLEIFFDFERNEIMIRFETKEHAKSYQAKNPEGRILSDVPCEVWIPKDPRIKALYNGSSGMVFIFHNSMDRAIWRNRVLLARDWASPDGICGVEFRTLWTHREFSESLNMTETPDDRNQRPRQRAYDSSPALFDFTPSAPSDPQDVPQVANAPNIEERPPSTLAMVPRPSHIRYERMRPLPSP</sequence>
<keyword evidence="3" id="KW-1185">Reference proteome</keyword>
<accession>A0A6A5TX94</accession>
<name>A0A6A5TX94_9PLEO</name>
<gene>
    <name evidence="2" type="ORF">CC80DRAFT_503624</name>
</gene>
<reference evidence="2" key="1">
    <citation type="journal article" date="2020" name="Stud. Mycol.">
        <title>101 Dothideomycetes genomes: a test case for predicting lifestyles and emergence of pathogens.</title>
        <authorList>
            <person name="Haridas S."/>
            <person name="Albert R."/>
            <person name="Binder M."/>
            <person name="Bloem J."/>
            <person name="Labutti K."/>
            <person name="Salamov A."/>
            <person name="Andreopoulos B."/>
            <person name="Baker S."/>
            <person name="Barry K."/>
            <person name="Bills G."/>
            <person name="Bluhm B."/>
            <person name="Cannon C."/>
            <person name="Castanera R."/>
            <person name="Culley D."/>
            <person name="Daum C."/>
            <person name="Ezra D."/>
            <person name="Gonzalez J."/>
            <person name="Henrissat B."/>
            <person name="Kuo A."/>
            <person name="Liang C."/>
            <person name="Lipzen A."/>
            <person name="Lutzoni F."/>
            <person name="Magnuson J."/>
            <person name="Mondo S."/>
            <person name="Nolan M."/>
            <person name="Ohm R."/>
            <person name="Pangilinan J."/>
            <person name="Park H.-J."/>
            <person name="Ramirez L."/>
            <person name="Alfaro M."/>
            <person name="Sun H."/>
            <person name="Tritt A."/>
            <person name="Yoshinaga Y."/>
            <person name="Zwiers L.-H."/>
            <person name="Turgeon B."/>
            <person name="Goodwin S."/>
            <person name="Spatafora J."/>
            <person name="Crous P."/>
            <person name="Grigoriev I."/>
        </authorList>
    </citation>
    <scope>NUCLEOTIDE SEQUENCE</scope>
    <source>
        <strain evidence="2">CBS 675.92</strain>
    </source>
</reference>
<dbReference type="AlphaFoldDB" id="A0A6A5TX94"/>
<protein>
    <submittedName>
        <fullName evidence="2">Uncharacterized protein</fullName>
    </submittedName>
</protein>
<evidence type="ECO:0000313" key="3">
    <source>
        <dbReference type="Proteomes" id="UP000800035"/>
    </source>
</evidence>
<proteinExistence type="predicted"/>
<organism evidence="2 3">
    <name type="scientific">Byssothecium circinans</name>
    <dbReference type="NCBI Taxonomy" id="147558"/>
    <lineage>
        <taxon>Eukaryota</taxon>
        <taxon>Fungi</taxon>
        <taxon>Dikarya</taxon>
        <taxon>Ascomycota</taxon>
        <taxon>Pezizomycotina</taxon>
        <taxon>Dothideomycetes</taxon>
        <taxon>Pleosporomycetidae</taxon>
        <taxon>Pleosporales</taxon>
        <taxon>Massarineae</taxon>
        <taxon>Massarinaceae</taxon>
        <taxon>Byssothecium</taxon>
    </lineage>
</organism>
<dbReference type="Proteomes" id="UP000800035">
    <property type="component" value="Unassembled WGS sequence"/>
</dbReference>